<evidence type="ECO:0000313" key="2">
    <source>
        <dbReference type="EMBL" id="KPQ35093.1"/>
    </source>
</evidence>
<accession>A0A0P7YWB5</accession>
<comment type="caution">
    <text evidence="2">The sequence shown here is derived from an EMBL/GenBank/DDBJ whole genome shotgun (WGS) entry which is preliminary data.</text>
</comment>
<feature type="chain" id="PRO_5006146731" evidence="1">
    <location>
        <begin position="34"/>
        <end position="128"/>
    </location>
</feature>
<evidence type="ECO:0000313" key="3">
    <source>
        <dbReference type="Proteomes" id="UP000050465"/>
    </source>
</evidence>
<protein>
    <submittedName>
        <fullName evidence="2">Uncharacterized protein</fullName>
    </submittedName>
</protein>
<dbReference type="Proteomes" id="UP000050465">
    <property type="component" value="Unassembled WGS sequence"/>
</dbReference>
<name>A0A0P7YWB5_9CYAN</name>
<keyword evidence="1" id="KW-0732">Signal</keyword>
<dbReference type="EMBL" id="LJZR01000014">
    <property type="protein sequence ID" value="KPQ35093.1"/>
    <property type="molecule type" value="Genomic_DNA"/>
</dbReference>
<evidence type="ECO:0000256" key="1">
    <source>
        <dbReference type="SAM" id="SignalP"/>
    </source>
</evidence>
<proteinExistence type="predicted"/>
<dbReference type="STRING" id="1666911.HLUCCA11_11785"/>
<gene>
    <name evidence="2" type="ORF">HLUCCA11_11785</name>
</gene>
<reference evidence="2 3" key="1">
    <citation type="submission" date="2015-09" db="EMBL/GenBank/DDBJ databases">
        <title>Identification and resolution of microdiversity through metagenomic sequencing of parallel consortia.</title>
        <authorList>
            <person name="Nelson W.C."/>
            <person name="Romine M.F."/>
            <person name="Lindemann S.R."/>
        </authorList>
    </citation>
    <scope>NUCLEOTIDE SEQUENCE [LARGE SCALE GENOMIC DNA]</scope>
    <source>
        <strain evidence="2">Ana</strain>
    </source>
</reference>
<dbReference type="AlphaFoldDB" id="A0A0P7YWB5"/>
<feature type="signal peptide" evidence="1">
    <location>
        <begin position="1"/>
        <end position="33"/>
    </location>
</feature>
<sequence length="128" mass="13578">MNFVARFCPSKLRLMTSTAVCALIAAGSLIAPAAAQDRTAWLKDNETTTMTGYLLPGENIYGLCDTDCSDMDLFLYNEMGVMVDSNTLDGAFPIVTAPYEGTFVIEIAVPSCTHGAGCSVSISSDQGF</sequence>
<organism evidence="2 3">
    <name type="scientific">Phormidesmis priestleyi Ana</name>
    <dbReference type="NCBI Taxonomy" id="1666911"/>
    <lineage>
        <taxon>Bacteria</taxon>
        <taxon>Bacillati</taxon>
        <taxon>Cyanobacteriota</taxon>
        <taxon>Cyanophyceae</taxon>
        <taxon>Leptolyngbyales</taxon>
        <taxon>Leptolyngbyaceae</taxon>
        <taxon>Phormidesmis</taxon>
    </lineage>
</organism>